<protein>
    <submittedName>
        <fullName evidence="1">Uncharacterized protein</fullName>
    </submittedName>
</protein>
<gene>
    <name evidence="1" type="ORF">BDR25DRAFT_280572</name>
</gene>
<sequence>MASSITSKPPSCADNRIQLPGFGRPFNHWGFFPVDELFPTAVETWNHDVITIRERCMLHFINQITDKPEWNRKVHDEEIVAKWKKEAMELDWDAKVVRYGDMSEQMLEYCIKELRDKATLYEKTGIIPVLDVNTCVIKTDSTIPAPIKEALKKAVARLENVPATQKDWHPGSDDKVLDLVHPSLFPLVYGRSRVLPTSTTTLEDCLQNIGKGEIVAKPQNTDDALENLTWGIFSIPRKIELWSTRYQWLPCNISFRDGNARIDSYINNLHPVDHRDLYQVIEQIITESIPLWNIIYQSHNEGRLVQGKRIECMDVEGDEPLDEEDDEDEDNDEDENDDDDSISNKAEERRSNERVMVKPEPNEYRQPSIKAKDVEECFTFLGDGEKKIQVIVKLANIHLTPEKPKYHGGSWHIEGQLNEHICATTLYYYDNHNITDSHLAFRTKVDGRDLEDDLNYEQGDDDGIRRIFGIINGRASVQELGKILTREDRLLAFPNVLQHRVGSFKLADTTTPGHRKILALFLVDPKIPILSTANVPPQQREWWMREVTTQGGKMGKLPAELVQIVEEAVEEFPLGMEEAKKIRKELMTERAKLDQEATSAVECYDFSFCEH</sequence>
<name>A0ACB6R6R0_9PLEO</name>
<keyword evidence="2" id="KW-1185">Reference proteome</keyword>
<organism evidence="1 2">
    <name type="scientific">Lindgomyces ingoldianus</name>
    <dbReference type="NCBI Taxonomy" id="673940"/>
    <lineage>
        <taxon>Eukaryota</taxon>
        <taxon>Fungi</taxon>
        <taxon>Dikarya</taxon>
        <taxon>Ascomycota</taxon>
        <taxon>Pezizomycotina</taxon>
        <taxon>Dothideomycetes</taxon>
        <taxon>Pleosporomycetidae</taxon>
        <taxon>Pleosporales</taxon>
        <taxon>Lindgomycetaceae</taxon>
        <taxon>Lindgomyces</taxon>
    </lineage>
</organism>
<evidence type="ECO:0000313" key="1">
    <source>
        <dbReference type="EMBL" id="KAF2474944.1"/>
    </source>
</evidence>
<evidence type="ECO:0000313" key="2">
    <source>
        <dbReference type="Proteomes" id="UP000799755"/>
    </source>
</evidence>
<comment type="caution">
    <text evidence="1">The sequence shown here is derived from an EMBL/GenBank/DDBJ whole genome shotgun (WGS) entry which is preliminary data.</text>
</comment>
<dbReference type="EMBL" id="MU003497">
    <property type="protein sequence ID" value="KAF2474944.1"/>
    <property type="molecule type" value="Genomic_DNA"/>
</dbReference>
<proteinExistence type="predicted"/>
<dbReference type="Proteomes" id="UP000799755">
    <property type="component" value="Unassembled WGS sequence"/>
</dbReference>
<accession>A0ACB6R6R0</accession>
<reference evidence="1" key="1">
    <citation type="journal article" date="2020" name="Stud. Mycol.">
        <title>101 Dothideomycetes genomes: a test case for predicting lifestyles and emergence of pathogens.</title>
        <authorList>
            <person name="Haridas S."/>
            <person name="Albert R."/>
            <person name="Binder M."/>
            <person name="Bloem J."/>
            <person name="Labutti K."/>
            <person name="Salamov A."/>
            <person name="Andreopoulos B."/>
            <person name="Baker S."/>
            <person name="Barry K."/>
            <person name="Bills G."/>
            <person name="Bluhm B."/>
            <person name="Cannon C."/>
            <person name="Castanera R."/>
            <person name="Culley D."/>
            <person name="Daum C."/>
            <person name="Ezra D."/>
            <person name="Gonzalez J."/>
            <person name="Henrissat B."/>
            <person name="Kuo A."/>
            <person name="Liang C."/>
            <person name="Lipzen A."/>
            <person name="Lutzoni F."/>
            <person name="Magnuson J."/>
            <person name="Mondo S."/>
            <person name="Nolan M."/>
            <person name="Ohm R."/>
            <person name="Pangilinan J."/>
            <person name="Park H.-J."/>
            <person name="Ramirez L."/>
            <person name="Alfaro M."/>
            <person name="Sun H."/>
            <person name="Tritt A."/>
            <person name="Yoshinaga Y."/>
            <person name="Zwiers L.-H."/>
            <person name="Turgeon B."/>
            <person name="Goodwin S."/>
            <person name="Spatafora J."/>
            <person name="Crous P."/>
            <person name="Grigoriev I."/>
        </authorList>
    </citation>
    <scope>NUCLEOTIDE SEQUENCE</scope>
    <source>
        <strain evidence="1">ATCC 200398</strain>
    </source>
</reference>